<evidence type="ECO:0000256" key="1">
    <source>
        <dbReference type="SAM" id="MobiDB-lite"/>
    </source>
</evidence>
<dbReference type="GO" id="GO:0042254">
    <property type="term" value="P:ribosome biogenesis"/>
    <property type="evidence" value="ECO:0007669"/>
    <property type="project" value="TreeGrafter"/>
</dbReference>
<feature type="domain" description="Nucleolar 27S pre-rRNA processing Urb2/Npa2 C-terminal" evidence="2">
    <location>
        <begin position="1170"/>
        <end position="1408"/>
    </location>
</feature>
<dbReference type="Proteomes" id="UP001302602">
    <property type="component" value="Unassembled WGS sequence"/>
</dbReference>
<dbReference type="InterPro" id="IPR052609">
    <property type="entry name" value="Ribosome_Biogenesis_Reg"/>
</dbReference>
<sequence length="1409" mass="155351">MVEMGEHNRTGDAALVRAVRLLDQGDAEAIPDRLERVWNALQDYRRGSPHSAEMLLRWLLKNMAGSTANTERVRRYPRVWDILGAVFALVPTISLAKSLADRRFVGILQQTLKEIAAPQEEEVAQNTGTDSDVDMADASPLESPGNPRKRKRTDPASFDLKIQSQVAGCLQTAESVFDALRILLSRCEQESLDGPVAHRMGAEHVKSLFAVSAAEIMGILVPWLTICGFALDKNKAGVVREQSSWVSTWAAFWALHRQSAADASEVATHLSGTAFRLLGKLTGTSRQTQPGMDVAVQDRWAKELRLFLSRNLILPARALFLTNGSKEVVQIAVDMSSAYAHITFPVLFDLVSKSPLEFGGKTSRKQYEAWIQTVFDAIVHASKNINRENRKLALRAIMEMAAGRSTSLSASSLRAVCKDYAIGKNNYDWSLLLSIITLNPDVFLVTEEGNRLLEQALEKTRESDPLDAADSEEAGRFIVRLADGYAQARDLSTFIKVWLKHLAPIKAKAGLPPLWAQQELDETVAKLIQTSLNSNQLVDILDWLSSQTQPSEGTARIHILEAISSGISQEEFVDAANMKTFEGTLLEKYSKKDLPAVSACRWMVAAKAISRGTLEEAGQIWSQVRSDIKSVLRKSPVDSEGTFAAFKCCVATWLANHPGGAYEDDAATLICSFAERLEEDGDSMEINLSDGGIPVSKGTYVSWILSEAPRVLSLLVEKNDHIPKAVSSLLAIPRTEDAGRLEPVLAACRLLLDRESSSNDQKLMDTLIETMISMIHTSKSGRLWPQTKTAIQVLLGVPTEVLSRTQREAAMKSLVSHLPGESDKPDAIAPDYWMSVLSLMVKLMRRPTFYEGMSFSHLESIGRCLLKAHNRSNRRTREGVPADDGSGSSGAFKSLQQLAMLSIRQMASGNPEEREKSYLEEAASLLQSPCQDSDVSRIVLLQAYISTLQASPALETLEADGLDLNSLKNHLLQLTLPIIASKKRNGKSFPALLIALEALSDLDREAVRQVLANSAPGLLKTSDSLLENGVKAGWGIRIFLANFFPEALTSPLRVRMSPETSTAAEQEDEPRSSEPAATLGKTALLRYVDAVVRSADEETKRRYLQELLLEDSDGPDVLGRLLVIYRLVQHLKGSSRPLASSDQFDLSQAHSILCGRLMRIKAPAPFLLTSKAIHLLLDQNPASMTQWNIELTLCTVSTISLQPSTQALIAESPNIYPSLCRLVEMIIKRHRKRLDGHFHALITPLQSLIRLLLSRPCTHPPTIGSSTTTAVTSISASTTSPEQTAQWEKHAKLFARLLTLVCEPTVASVSRHSHSHSHASGPLDSEKDRAKRYAGQYMHRVLAEYVRLQLEYVVPHGVREALEPGMYSVLDITGQDVLRSVNDAMDASGSVIFKEMYKMYQRFGKWTGV</sequence>
<name>A0AAN6TYT2_9PEZI</name>
<dbReference type="InterPro" id="IPR016024">
    <property type="entry name" value="ARM-type_fold"/>
</dbReference>
<dbReference type="GeneID" id="87832397"/>
<feature type="compositionally biased region" description="Low complexity" evidence="1">
    <location>
        <begin position="1263"/>
        <end position="1280"/>
    </location>
</feature>
<feature type="region of interest" description="Disordered" evidence="1">
    <location>
        <begin position="1054"/>
        <end position="1076"/>
    </location>
</feature>
<reference evidence="3" key="2">
    <citation type="submission" date="2023-05" db="EMBL/GenBank/DDBJ databases">
        <authorList>
            <consortium name="Lawrence Berkeley National Laboratory"/>
            <person name="Steindorff A."/>
            <person name="Hensen N."/>
            <person name="Bonometti L."/>
            <person name="Westerberg I."/>
            <person name="Brannstrom I.O."/>
            <person name="Guillou S."/>
            <person name="Cros-Aarteil S."/>
            <person name="Calhoun S."/>
            <person name="Haridas S."/>
            <person name="Kuo A."/>
            <person name="Mondo S."/>
            <person name="Pangilinan J."/>
            <person name="Riley R."/>
            <person name="Labutti K."/>
            <person name="Andreopoulos B."/>
            <person name="Lipzen A."/>
            <person name="Chen C."/>
            <person name="Yanf M."/>
            <person name="Daum C."/>
            <person name="Ng V."/>
            <person name="Clum A."/>
            <person name="Ohm R."/>
            <person name="Martin F."/>
            <person name="Silar P."/>
            <person name="Natvig D."/>
            <person name="Lalanne C."/>
            <person name="Gautier V."/>
            <person name="Ament-Velasquez S.L."/>
            <person name="Kruys A."/>
            <person name="Hutchinson M.I."/>
            <person name="Powell A.J."/>
            <person name="Barry K."/>
            <person name="Miller A.N."/>
            <person name="Grigoriev I.V."/>
            <person name="Debuchy R."/>
            <person name="Gladieux P."/>
            <person name="Thoren M.H."/>
            <person name="Johannesson H."/>
        </authorList>
    </citation>
    <scope>NUCLEOTIDE SEQUENCE</scope>
    <source>
        <strain evidence="3">CBS 731.68</strain>
    </source>
</reference>
<evidence type="ECO:0000259" key="2">
    <source>
        <dbReference type="Pfam" id="PF10441"/>
    </source>
</evidence>
<dbReference type="RefSeq" id="XP_062646998.1">
    <property type="nucleotide sequence ID" value="XM_062795629.1"/>
</dbReference>
<dbReference type="Pfam" id="PF10441">
    <property type="entry name" value="Urb2"/>
    <property type="match status" value="1"/>
</dbReference>
<dbReference type="InterPro" id="IPR018849">
    <property type="entry name" value="Urb2/Npa2_C"/>
</dbReference>
<dbReference type="PANTHER" id="PTHR15682">
    <property type="entry name" value="UNHEALTHY RIBOSOME BIOGENESIS PROTEIN 2 HOMOLOG"/>
    <property type="match status" value="1"/>
</dbReference>
<comment type="caution">
    <text evidence="3">The sequence shown here is derived from an EMBL/GenBank/DDBJ whole genome shotgun (WGS) entry which is preliminary data.</text>
</comment>
<gene>
    <name evidence="3" type="ORF">N657DRAFT_672237</name>
</gene>
<dbReference type="GO" id="GO:0005730">
    <property type="term" value="C:nucleolus"/>
    <property type="evidence" value="ECO:0007669"/>
    <property type="project" value="TreeGrafter"/>
</dbReference>
<accession>A0AAN6TYT2</accession>
<feature type="region of interest" description="Disordered" evidence="1">
    <location>
        <begin position="118"/>
        <end position="155"/>
    </location>
</feature>
<evidence type="ECO:0000313" key="4">
    <source>
        <dbReference type="Proteomes" id="UP001302602"/>
    </source>
</evidence>
<dbReference type="EMBL" id="MU853229">
    <property type="protein sequence ID" value="KAK4123227.1"/>
    <property type="molecule type" value="Genomic_DNA"/>
</dbReference>
<proteinExistence type="predicted"/>
<dbReference type="PANTHER" id="PTHR15682:SF2">
    <property type="entry name" value="UNHEALTHY RIBOSOME BIOGENESIS PROTEIN 2 HOMOLOG"/>
    <property type="match status" value="1"/>
</dbReference>
<dbReference type="SUPFAM" id="SSF48371">
    <property type="entry name" value="ARM repeat"/>
    <property type="match status" value="1"/>
</dbReference>
<keyword evidence="4" id="KW-1185">Reference proteome</keyword>
<organism evidence="3 4">
    <name type="scientific">Parathielavia appendiculata</name>
    <dbReference type="NCBI Taxonomy" id="2587402"/>
    <lineage>
        <taxon>Eukaryota</taxon>
        <taxon>Fungi</taxon>
        <taxon>Dikarya</taxon>
        <taxon>Ascomycota</taxon>
        <taxon>Pezizomycotina</taxon>
        <taxon>Sordariomycetes</taxon>
        <taxon>Sordariomycetidae</taxon>
        <taxon>Sordariales</taxon>
        <taxon>Chaetomiaceae</taxon>
        <taxon>Parathielavia</taxon>
    </lineage>
</organism>
<reference evidence="3" key="1">
    <citation type="journal article" date="2023" name="Mol. Phylogenet. Evol.">
        <title>Genome-scale phylogeny and comparative genomics of the fungal order Sordariales.</title>
        <authorList>
            <person name="Hensen N."/>
            <person name="Bonometti L."/>
            <person name="Westerberg I."/>
            <person name="Brannstrom I.O."/>
            <person name="Guillou S."/>
            <person name="Cros-Aarteil S."/>
            <person name="Calhoun S."/>
            <person name="Haridas S."/>
            <person name="Kuo A."/>
            <person name="Mondo S."/>
            <person name="Pangilinan J."/>
            <person name="Riley R."/>
            <person name="LaButti K."/>
            <person name="Andreopoulos B."/>
            <person name="Lipzen A."/>
            <person name="Chen C."/>
            <person name="Yan M."/>
            <person name="Daum C."/>
            <person name="Ng V."/>
            <person name="Clum A."/>
            <person name="Steindorff A."/>
            <person name="Ohm R.A."/>
            <person name="Martin F."/>
            <person name="Silar P."/>
            <person name="Natvig D.O."/>
            <person name="Lalanne C."/>
            <person name="Gautier V."/>
            <person name="Ament-Velasquez S.L."/>
            <person name="Kruys A."/>
            <person name="Hutchinson M.I."/>
            <person name="Powell A.J."/>
            <person name="Barry K."/>
            <person name="Miller A.N."/>
            <person name="Grigoriev I.V."/>
            <person name="Debuchy R."/>
            <person name="Gladieux P."/>
            <person name="Hiltunen Thoren M."/>
            <person name="Johannesson H."/>
        </authorList>
    </citation>
    <scope>NUCLEOTIDE SEQUENCE</scope>
    <source>
        <strain evidence="3">CBS 731.68</strain>
    </source>
</reference>
<feature type="region of interest" description="Disordered" evidence="1">
    <location>
        <begin position="1263"/>
        <end position="1283"/>
    </location>
</feature>
<protein>
    <recommendedName>
        <fullName evidence="2">Nucleolar 27S pre-rRNA processing Urb2/Npa2 C-terminal domain-containing protein</fullName>
    </recommendedName>
</protein>
<evidence type="ECO:0000313" key="3">
    <source>
        <dbReference type="EMBL" id="KAK4123227.1"/>
    </source>
</evidence>